<proteinExistence type="predicted"/>
<name>A0A2H0BVD3_9BACT</name>
<accession>A0A2H0BVD3</accession>
<organism evidence="1 2">
    <name type="scientific">Candidatus Roizmanbacteria bacterium CG22_combo_CG10-13_8_21_14_all_38_20</name>
    <dbReference type="NCBI Taxonomy" id="1974862"/>
    <lineage>
        <taxon>Bacteria</taxon>
        <taxon>Candidatus Roizmaniibacteriota</taxon>
    </lineage>
</organism>
<dbReference type="AlphaFoldDB" id="A0A2H0BVD3"/>
<dbReference type="EMBL" id="PCTA01000022">
    <property type="protein sequence ID" value="PIP61646.1"/>
    <property type="molecule type" value="Genomic_DNA"/>
</dbReference>
<protein>
    <recommendedName>
        <fullName evidence="3">HEPN domain-containing protein</fullName>
    </recommendedName>
</protein>
<evidence type="ECO:0000313" key="2">
    <source>
        <dbReference type="Proteomes" id="UP000231246"/>
    </source>
</evidence>
<gene>
    <name evidence="1" type="ORF">COW99_03335</name>
</gene>
<dbReference type="Proteomes" id="UP000231246">
    <property type="component" value="Unassembled WGS sequence"/>
</dbReference>
<comment type="caution">
    <text evidence="1">The sequence shown here is derived from an EMBL/GenBank/DDBJ whole genome shotgun (WGS) entry which is preliminary data.</text>
</comment>
<evidence type="ECO:0008006" key="3">
    <source>
        <dbReference type="Google" id="ProtNLM"/>
    </source>
</evidence>
<reference evidence="1 2" key="1">
    <citation type="submission" date="2017-09" db="EMBL/GenBank/DDBJ databases">
        <title>Depth-based differentiation of microbial function through sediment-hosted aquifers and enrichment of novel symbionts in the deep terrestrial subsurface.</title>
        <authorList>
            <person name="Probst A.J."/>
            <person name="Ladd B."/>
            <person name="Jarett J.K."/>
            <person name="Geller-Mcgrath D.E."/>
            <person name="Sieber C.M."/>
            <person name="Emerson J.B."/>
            <person name="Anantharaman K."/>
            <person name="Thomas B.C."/>
            <person name="Malmstrom R."/>
            <person name="Stieglmeier M."/>
            <person name="Klingl A."/>
            <person name="Woyke T."/>
            <person name="Ryan C.M."/>
            <person name="Banfield J.F."/>
        </authorList>
    </citation>
    <scope>NUCLEOTIDE SEQUENCE [LARGE SCALE GENOMIC DNA]</scope>
    <source>
        <strain evidence="1">CG22_combo_CG10-13_8_21_14_all_38_20</strain>
    </source>
</reference>
<evidence type="ECO:0000313" key="1">
    <source>
        <dbReference type="EMBL" id="PIP61646.1"/>
    </source>
</evidence>
<sequence>MTIYAYFTEGRFKKNATDHTWYGGKLDYFMGNRLLKLRHDTEKLLREESMYSIHLTDYSFVILPLAKCFEGFLKKLLIHLGLVKESLLVTDPYIAVNKYFNPKHDSVSSLLKDNKRDKSIPPLIYTVYQECRNNILHYDLHRNTSVNSYEDAQFLAQRIEDAIVKAYVSIH</sequence>